<dbReference type="Proteomes" id="UP000077763">
    <property type="component" value="Unassembled WGS sequence"/>
</dbReference>
<gene>
    <name evidence="1" type="ORF">A1353_18875</name>
</gene>
<sequence>MQSTTKKPTEFFPQSLAVRAARAATTIAPFISQEQAIAIANGMQGEDKNHFLQLAVDLADRVDSMPSTYEPDGKGDNATVYLHYFIGDSDWFITEKDENGGVDQAFGYAVLNGNDQFAELGDISIRELTYRGVELDLYFRPRPLAEIKVERERYAA</sequence>
<proteinExistence type="predicted"/>
<dbReference type="RefSeq" id="WP_064037710.1">
    <property type="nucleotide sequence ID" value="NZ_LUUH01000074.1"/>
</dbReference>
<evidence type="ECO:0000313" key="1">
    <source>
        <dbReference type="EMBL" id="OAI00875.1"/>
    </source>
</evidence>
<evidence type="ECO:0000313" key="2">
    <source>
        <dbReference type="Proteomes" id="UP000077763"/>
    </source>
</evidence>
<organism evidence="1 2">
    <name type="scientific">Methylomonas methanica</name>
    <dbReference type="NCBI Taxonomy" id="421"/>
    <lineage>
        <taxon>Bacteria</taxon>
        <taxon>Pseudomonadati</taxon>
        <taxon>Pseudomonadota</taxon>
        <taxon>Gammaproteobacteria</taxon>
        <taxon>Methylococcales</taxon>
        <taxon>Methylococcaceae</taxon>
        <taxon>Methylomonas</taxon>
    </lineage>
</organism>
<dbReference type="EMBL" id="LUUH01000074">
    <property type="protein sequence ID" value="OAI00875.1"/>
    <property type="molecule type" value="Genomic_DNA"/>
</dbReference>
<dbReference type="AlphaFoldDB" id="A0A177M679"/>
<evidence type="ECO:0008006" key="3">
    <source>
        <dbReference type="Google" id="ProtNLM"/>
    </source>
</evidence>
<reference evidence="1 2" key="1">
    <citation type="submission" date="2016-03" db="EMBL/GenBank/DDBJ databases">
        <authorList>
            <person name="Ploux O."/>
        </authorList>
    </citation>
    <scope>NUCLEOTIDE SEQUENCE [LARGE SCALE GENOMIC DNA]</scope>
    <source>
        <strain evidence="1 2">R-45371</strain>
    </source>
</reference>
<name>A0A177M679_METMH</name>
<comment type="caution">
    <text evidence="1">The sequence shown here is derived from an EMBL/GenBank/DDBJ whole genome shotgun (WGS) entry which is preliminary data.</text>
</comment>
<protein>
    <recommendedName>
        <fullName evidence="3">DUF2958 family protein</fullName>
    </recommendedName>
</protein>
<accession>A0A177M679</accession>